<organism evidence="1 2">
    <name type="scientific">Chrysochromulina tobinii</name>
    <dbReference type="NCBI Taxonomy" id="1460289"/>
    <lineage>
        <taxon>Eukaryota</taxon>
        <taxon>Haptista</taxon>
        <taxon>Haptophyta</taxon>
        <taxon>Prymnesiophyceae</taxon>
        <taxon>Prymnesiales</taxon>
        <taxon>Chrysochromulinaceae</taxon>
        <taxon>Chrysochromulina</taxon>
    </lineage>
</organism>
<dbReference type="Proteomes" id="UP000037460">
    <property type="component" value="Unassembled WGS sequence"/>
</dbReference>
<dbReference type="AlphaFoldDB" id="A0A0M0K6G9"/>
<accession>A0A0M0K6G9</accession>
<feature type="non-terminal residue" evidence="1">
    <location>
        <position position="22"/>
    </location>
</feature>
<keyword evidence="2" id="KW-1185">Reference proteome</keyword>
<protein>
    <submittedName>
        <fullName evidence="1">Uncharacterized protein</fullName>
    </submittedName>
</protein>
<evidence type="ECO:0000313" key="2">
    <source>
        <dbReference type="Proteomes" id="UP000037460"/>
    </source>
</evidence>
<sequence>MRWIKKSSSIITEINGIVSGDA</sequence>
<proteinExistence type="predicted"/>
<evidence type="ECO:0000313" key="1">
    <source>
        <dbReference type="EMBL" id="KOO33968.1"/>
    </source>
</evidence>
<comment type="caution">
    <text evidence="1">The sequence shown here is derived from an EMBL/GenBank/DDBJ whole genome shotgun (WGS) entry which is preliminary data.</text>
</comment>
<reference evidence="2" key="1">
    <citation type="journal article" date="2015" name="PLoS Genet.">
        <title>Genome Sequence and Transcriptome Analyses of Chrysochromulina tobin: Metabolic Tools for Enhanced Algal Fitness in the Prominent Order Prymnesiales (Haptophyceae).</title>
        <authorList>
            <person name="Hovde B.T."/>
            <person name="Deodato C.R."/>
            <person name="Hunsperger H.M."/>
            <person name="Ryken S.A."/>
            <person name="Yost W."/>
            <person name="Jha R.K."/>
            <person name="Patterson J."/>
            <person name="Monnat R.J. Jr."/>
            <person name="Barlow S.B."/>
            <person name="Starkenburg S.R."/>
            <person name="Cattolico R.A."/>
        </authorList>
    </citation>
    <scope>NUCLEOTIDE SEQUENCE</scope>
    <source>
        <strain evidence="2">CCMP291</strain>
    </source>
</reference>
<dbReference type="EMBL" id="JWZX01001366">
    <property type="protein sequence ID" value="KOO33968.1"/>
    <property type="molecule type" value="Genomic_DNA"/>
</dbReference>
<gene>
    <name evidence="1" type="ORF">Ctob_016290</name>
</gene>
<name>A0A0M0K6G9_9EUKA</name>